<reference evidence="3 4" key="1">
    <citation type="journal article" date="2023" name="Arcadia Sci">
        <title>De novo assembly of a long-read Amblyomma americanum tick genome.</title>
        <authorList>
            <person name="Chou S."/>
            <person name="Poskanzer K.E."/>
            <person name="Rollins M."/>
            <person name="Thuy-Boun P.S."/>
        </authorList>
    </citation>
    <scope>NUCLEOTIDE SEQUENCE [LARGE SCALE GENOMIC DNA]</scope>
    <source>
        <strain evidence="3">F_SG_1</strain>
        <tissue evidence="3">Salivary glands</tissue>
    </source>
</reference>
<dbReference type="EMBL" id="JARKHS020001401">
    <property type="protein sequence ID" value="KAK8787822.1"/>
    <property type="molecule type" value="Genomic_DNA"/>
</dbReference>
<protein>
    <submittedName>
        <fullName evidence="3">Uncharacterized protein</fullName>
    </submittedName>
</protein>
<evidence type="ECO:0000256" key="2">
    <source>
        <dbReference type="SAM" id="MobiDB-lite"/>
    </source>
</evidence>
<evidence type="ECO:0000313" key="4">
    <source>
        <dbReference type="Proteomes" id="UP001321473"/>
    </source>
</evidence>
<dbReference type="AlphaFoldDB" id="A0AAQ4FMX3"/>
<proteinExistence type="predicted"/>
<evidence type="ECO:0000256" key="1">
    <source>
        <dbReference type="SAM" id="Coils"/>
    </source>
</evidence>
<name>A0AAQ4FMX3_AMBAM</name>
<dbReference type="Proteomes" id="UP001321473">
    <property type="component" value="Unassembled WGS sequence"/>
</dbReference>
<evidence type="ECO:0000313" key="3">
    <source>
        <dbReference type="EMBL" id="KAK8787822.1"/>
    </source>
</evidence>
<keyword evidence="1" id="KW-0175">Coiled coil</keyword>
<comment type="caution">
    <text evidence="3">The sequence shown here is derived from an EMBL/GenBank/DDBJ whole genome shotgun (WGS) entry which is preliminary data.</text>
</comment>
<feature type="region of interest" description="Disordered" evidence="2">
    <location>
        <begin position="235"/>
        <end position="266"/>
    </location>
</feature>
<accession>A0AAQ4FMX3</accession>
<sequence>MDEVISEGARSLTGTEELRDSMLRNTFTEEDDKAYRALQELPNALQREQKKRSDIHEGTLLAIDENMSRMSEDHDARMERMERTEEMLARAHKEMLEQIEGERRRRYEQLEKERLEYEQRQRERCHQRPTLSSFLLGVAETVRRLDLDSEAGRRRYIDIPGWVPTFNVCSHSADFRPGSACHCPVSGDLPYAAWFSNPSGAHPPSSPRPRFLHAQPAPQASCLQERHTINLFTAPHRGVRSSTDPSTELYRQPPRLRLNAASNLPP</sequence>
<organism evidence="3 4">
    <name type="scientific">Amblyomma americanum</name>
    <name type="common">Lone star tick</name>
    <dbReference type="NCBI Taxonomy" id="6943"/>
    <lineage>
        <taxon>Eukaryota</taxon>
        <taxon>Metazoa</taxon>
        <taxon>Ecdysozoa</taxon>
        <taxon>Arthropoda</taxon>
        <taxon>Chelicerata</taxon>
        <taxon>Arachnida</taxon>
        <taxon>Acari</taxon>
        <taxon>Parasitiformes</taxon>
        <taxon>Ixodida</taxon>
        <taxon>Ixodoidea</taxon>
        <taxon>Ixodidae</taxon>
        <taxon>Amblyomminae</taxon>
        <taxon>Amblyomma</taxon>
    </lineage>
</organism>
<feature type="coiled-coil region" evidence="1">
    <location>
        <begin position="78"/>
        <end position="120"/>
    </location>
</feature>
<keyword evidence="4" id="KW-1185">Reference proteome</keyword>
<gene>
    <name evidence="3" type="ORF">V5799_022403</name>
</gene>